<evidence type="ECO:0000256" key="9">
    <source>
        <dbReference type="RuleBase" id="RU364092"/>
    </source>
</evidence>
<evidence type="ECO:0000313" key="11">
    <source>
        <dbReference type="EMBL" id="RCN58936.1"/>
    </source>
</evidence>
<evidence type="ECO:0000256" key="8">
    <source>
        <dbReference type="ARBA" id="ARBA00023136"/>
    </source>
</evidence>
<dbReference type="OrthoDB" id="9778550at2"/>
<dbReference type="GO" id="GO:0020037">
    <property type="term" value="F:heme binding"/>
    <property type="evidence" value="ECO:0007669"/>
    <property type="project" value="InterPro"/>
</dbReference>
<feature type="transmembrane region" description="Helical" evidence="9">
    <location>
        <begin position="20"/>
        <end position="43"/>
    </location>
</feature>
<feature type="transmembrane region" description="Helical" evidence="9">
    <location>
        <begin position="156"/>
        <end position="176"/>
    </location>
</feature>
<comment type="function">
    <text evidence="1 9">Required for the export of heme to the periplasm for the biogenesis of c-type cytochromes.</text>
</comment>
<feature type="domain" description="Cytochrome c assembly protein" evidence="10">
    <location>
        <begin position="24"/>
        <end position="183"/>
    </location>
</feature>
<organism evidence="11 12">
    <name type="scientific">Acidiferrobacter thiooxydans</name>
    <dbReference type="NCBI Taxonomy" id="163359"/>
    <lineage>
        <taxon>Bacteria</taxon>
        <taxon>Pseudomonadati</taxon>
        <taxon>Pseudomonadota</taxon>
        <taxon>Gammaproteobacteria</taxon>
        <taxon>Acidiferrobacterales</taxon>
        <taxon>Acidiferrobacteraceae</taxon>
        <taxon>Acidiferrobacter</taxon>
    </lineage>
</organism>
<evidence type="ECO:0000259" key="10">
    <source>
        <dbReference type="Pfam" id="PF01578"/>
    </source>
</evidence>
<dbReference type="GO" id="GO:0015232">
    <property type="term" value="F:heme transmembrane transporter activity"/>
    <property type="evidence" value="ECO:0007669"/>
    <property type="project" value="InterPro"/>
</dbReference>
<evidence type="ECO:0000256" key="4">
    <source>
        <dbReference type="ARBA" id="ARBA00016463"/>
    </source>
</evidence>
<keyword evidence="12" id="KW-1185">Reference proteome</keyword>
<protein>
    <recommendedName>
        <fullName evidence="4 9">Heme exporter protein C</fullName>
    </recommendedName>
    <alternativeName>
        <fullName evidence="9">Cytochrome c-type biogenesis protein</fullName>
    </alternativeName>
</protein>
<dbReference type="InterPro" id="IPR003557">
    <property type="entry name" value="Cyt_c_biogenesis_CcmC"/>
</dbReference>
<dbReference type="Pfam" id="PF01578">
    <property type="entry name" value="Cytochrom_C_asm"/>
    <property type="match status" value="1"/>
</dbReference>
<dbReference type="InterPro" id="IPR002541">
    <property type="entry name" value="Cyt_c_assembly"/>
</dbReference>
<dbReference type="PANTHER" id="PTHR30071:SF1">
    <property type="entry name" value="CYTOCHROME B_B6 PROTEIN-RELATED"/>
    <property type="match status" value="1"/>
</dbReference>
<feature type="transmembrane region" description="Helical" evidence="9">
    <location>
        <begin position="63"/>
        <end position="83"/>
    </location>
</feature>
<dbReference type="GO" id="GO:0017004">
    <property type="term" value="P:cytochrome complex assembly"/>
    <property type="evidence" value="ECO:0007669"/>
    <property type="project" value="UniProtKB-KW"/>
</dbReference>
<feature type="transmembrane region" description="Helical" evidence="9">
    <location>
        <begin position="126"/>
        <end position="144"/>
    </location>
</feature>
<reference evidence="11 12" key="1">
    <citation type="submission" date="2018-02" db="EMBL/GenBank/DDBJ databases">
        <title>Insights into the biology of acidophilic members of the Acidiferrobacteraceae family derived from comparative genomic analyses.</title>
        <authorList>
            <person name="Issotta F."/>
            <person name="Thyssen C."/>
            <person name="Mena C."/>
            <person name="Moya A."/>
            <person name="Bellenberg S."/>
            <person name="Sproer C."/>
            <person name="Covarrubias P.C."/>
            <person name="Sand W."/>
            <person name="Quatrini R."/>
            <person name="Vera M."/>
        </authorList>
    </citation>
    <scope>NUCLEOTIDE SEQUENCE [LARGE SCALE GENOMIC DNA]</scope>
    <source>
        <strain evidence="12">m-1</strain>
    </source>
</reference>
<keyword evidence="9" id="KW-0997">Cell inner membrane</keyword>
<accession>A0A368HHT4</accession>
<feature type="transmembrane region" description="Helical" evidence="9">
    <location>
        <begin position="90"/>
        <end position="114"/>
    </location>
</feature>
<comment type="subcellular location">
    <subcellularLocation>
        <location evidence="9">Cell inner membrane</location>
    </subcellularLocation>
    <subcellularLocation>
        <location evidence="2">Membrane</location>
        <topology evidence="2">Multi-pass membrane protein</topology>
    </subcellularLocation>
</comment>
<keyword evidence="9" id="KW-1003">Cell membrane</keyword>
<gene>
    <name evidence="9" type="primary">ccmC</name>
    <name evidence="11" type="ORF">C4900_04040</name>
</gene>
<evidence type="ECO:0000256" key="3">
    <source>
        <dbReference type="ARBA" id="ARBA00005840"/>
    </source>
</evidence>
<dbReference type="InterPro" id="IPR045062">
    <property type="entry name" value="Cyt_c_biogenesis_CcsA/CcmC"/>
</dbReference>
<evidence type="ECO:0000256" key="1">
    <source>
        <dbReference type="ARBA" id="ARBA00002442"/>
    </source>
</evidence>
<sequence length="245" mass="27985">MKLIHKYGAPKRFYELAGTLTPWFAALTTLLFVSGLYLGLYWAPPDYQQGNAYRIMFVHVPNAWMSMMAYVVMAVFAAAGYIWNIRLADILAKVTAPLGASFTLTALVTGSLWGKPMWGTYWVWDARLTSELVLFFLYVGYMALQASIDDPRRAAHASAILAIVGVVNVPIIHYSVYWWHTLHQPASLSLTGQPKIYITMLIPLIIMSLGFMFFYLTMLCVRARSEILWRERRADWVRKLIESRS</sequence>
<keyword evidence="9" id="KW-0813">Transport</keyword>
<dbReference type="PANTHER" id="PTHR30071">
    <property type="entry name" value="HEME EXPORTER PROTEIN C"/>
    <property type="match status" value="1"/>
</dbReference>
<evidence type="ECO:0000313" key="12">
    <source>
        <dbReference type="Proteomes" id="UP000253250"/>
    </source>
</evidence>
<dbReference type="PRINTS" id="PR01386">
    <property type="entry name" value="CCMCBIOGNSIS"/>
</dbReference>
<keyword evidence="5 9" id="KW-0812">Transmembrane</keyword>
<dbReference type="AlphaFoldDB" id="A0A368HHT4"/>
<keyword evidence="8 9" id="KW-0472">Membrane</keyword>
<feature type="transmembrane region" description="Helical" evidence="9">
    <location>
        <begin position="196"/>
        <end position="221"/>
    </location>
</feature>
<dbReference type="NCBIfam" id="TIGR01191">
    <property type="entry name" value="ccmC"/>
    <property type="match status" value="1"/>
</dbReference>
<keyword evidence="6 9" id="KW-0201">Cytochrome c-type biogenesis</keyword>
<evidence type="ECO:0000256" key="5">
    <source>
        <dbReference type="ARBA" id="ARBA00022692"/>
    </source>
</evidence>
<comment type="caution">
    <text evidence="11">The sequence shown here is derived from an EMBL/GenBank/DDBJ whole genome shotgun (WGS) entry which is preliminary data.</text>
</comment>
<proteinExistence type="inferred from homology"/>
<dbReference type="Proteomes" id="UP000253250">
    <property type="component" value="Unassembled WGS sequence"/>
</dbReference>
<dbReference type="GO" id="GO:0005886">
    <property type="term" value="C:plasma membrane"/>
    <property type="evidence" value="ECO:0007669"/>
    <property type="project" value="UniProtKB-SubCell"/>
</dbReference>
<evidence type="ECO:0000256" key="7">
    <source>
        <dbReference type="ARBA" id="ARBA00022989"/>
    </source>
</evidence>
<evidence type="ECO:0000256" key="6">
    <source>
        <dbReference type="ARBA" id="ARBA00022748"/>
    </source>
</evidence>
<name>A0A368HHT4_9GAMM</name>
<comment type="similarity">
    <text evidence="3 9">Belongs to the CcmC/CycZ/HelC family.</text>
</comment>
<keyword evidence="7 9" id="KW-1133">Transmembrane helix</keyword>
<dbReference type="EMBL" id="PSYR01000001">
    <property type="protein sequence ID" value="RCN58936.1"/>
    <property type="molecule type" value="Genomic_DNA"/>
</dbReference>
<evidence type="ECO:0000256" key="2">
    <source>
        <dbReference type="ARBA" id="ARBA00004141"/>
    </source>
</evidence>